<proteinExistence type="inferred from homology"/>
<keyword evidence="8" id="KW-1185">Reference proteome</keyword>
<evidence type="ECO:0000313" key="7">
    <source>
        <dbReference type="EMBL" id="KAH7304095.1"/>
    </source>
</evidence>
<dbReference type="SUPFAM" id="SSF56176">
    <property type="entry name" value="FAD-binding/transporter-associated domain-like"/>
    <property type="match status" value="1"/>
</dbReference>
<dbReference type="Pfam" id="PF08031">
    <property type="entry name" value="BBE"/>
    <property type="match status" value="1"/>
</dbReference>
<gene>
    <name evidence="7" type="ORF">B0I35DRAFT_517037</name>
</gene>
<keyword evidence="2" id="KW-0285">Flavoprotein</keyword>
<dbReference type="GO" id="GO:0016491">
    <property type="term" value="F:oxidoreductase activity"/>
    <property type="evidence" value="ECO:0007669"/>
    <property type="project" value="UniProtKB-KW"/>
</dbReference>
<evidence type="ECO:0000259" key="6">
    <source>
        <dbReference type="PROSITE" id="PS51387"/>
    </source>
</evidence>
<dbReference type="Gene3D" id="3.30.43.10">
    <property type="entry name" value="Uridine Diphospho-n-acetylenolpyruvylglucosamine Reductase, domain 2"/>
    <property type="match status" value="1"/>
</dbReference>
<dbReference type="OrthoDB" id="2151789at2759"/>
<dbReference type="Gene3D" id="3.40.462.20">
    <property type="match status" value="1"/>
</dbReference>
<comment type="similarity">
    <text evidence="1">Belongs to the oxygen-dependent FAD-linked oxidoreductase family.</text>
</comment>
<evidence type="ECO:0000256" key="3">
    <source>
        <dbReference type="ARBA" id="ARBA00022827"/>
    </source>
</evidence>
<dbReference type="InterPro" id="IPR012951">
    <property type="entry name" value="BBE"/>
</dbReference>
<dbReference type="InterPro" id="IPR006094">
    <property type="entry name" value="Oxid_FAD_bind_N"/>
</dbReference>
<dbReference type="PANTHER" id="PTHR42973:SF22">
    <property type="entry name" value="FAD-BINDING PCMH-TYPE DOMAIN-CONTAINING PROTEIN-RELATED"/>
    <property type="match status" value="1"/>
</dbReference>
<dbReference type="PANTHER" id="PTHR42973">
    <property type="entry name" value="BINDING OXIDOREDUCTASE, PUTATIVE (AFU_ORTHOLOGUE AFUA_1G17690)-RELATED"/>
    <property type="match status" value="1"/>
</dbReference>
<dbReference type="InterPro" id="IPR016169">
    <property type="entry name" value="FAD-bd_PCMH_sub2"/>
</dbReference>
<evidence type="ECO:0000313" key="8">
    <source>
        <dbReference type="Proteomes" id="UP000813444"/>
    </source>
</evidence>
<sequence length="475" mass="51391">MPISLAVICCSALLSATEVGNVYLPGSLGYTNSLGSYYSQQAAALSPSCIAAPTSAEQVSVIVRALVGNDCRFAVRSGGHTMHAGSANIACGVTVDLQGLDSIELNQDESIASIGPGATWGQVYQTLDPLGLTVLGGRDATVGVAGLTLGGGISWLSPRYGWACDMVQRFQIVLADGTIATVDDETRPDLLFALRGGSNNFGIVTRFDFKTIEHGQMLGGLNLYDVSTIDRFNKEVVGIATGAYDEYATFFATYSYTSSTGSALVITPTYTKPVANPSVFEGIRSLPTLFSTVRITNMSDLITSSSNDGVGRRNLFRTTTFAANEDVLKAVYSYWQESVSRLAGIEGLSYLMLMQPLPRVFYQRHASTNALGLQDRNEDLMIALIWPTWDDPADNELVTQETDILIEKIELEAKRLNAFDGFKYLNYAAQDQDPLASYGQENVKRLKEIQQKYDPHGVFTKNMPGGFKLSNVNAA</sequence>
<dbReference type="Proteomes" id="UP000813444">
    <property type="component" value="Unassembled WGS sequence"/>
</dbReference>
<dbReference type="InterPro" id="IPR050416">
    <property type="entry name" value="FAD-linked_Oxidoreductase"/>
</dbReference>
<keyword evidence="4" id="KW-0560">Oxidoreductase</keyword>
<dbReference type="Pfam" id="PF01565">
    <property type="entry name" value="FAD_binding_4"/>
    <property type="match status" value="1"/>
</dbReference>
<keyword evidence="3" id="KW-0274">FAD</keyword>
<feature type="chain" id="PRO_5035451940" description="FAD-binding PCMH-type domain-containing protein" evidence="5">
    <location>
        <begin position="17"/>
        <end position="475"/>
    </location>
</feature>
<accession>A0A8K0SCU7</accession>
<feature type="signal peptide" evidence="5">
    <location>
        <begin position="1"/>
        <end position="16"/>
    </location>
</feature>
<evidence type="ECO:0000256" key="2">
    <source>
        <dbReference type="ARBA" id="ARBA00022630"/>
    </source>
</evidence>
<keyword evidence="5" id="KW-0732">Signal</keyword>
<reference evidence="7" key="1">
    <citation type="journal article" date="2021" name="Nat. Commun.">
        <title>Genetic determinants of endophytism in the Arabidopsis root mycobiome.</title>
        <authorList>
            <person name="Mesny F."/>
            <person name="Miyauchi S."/>
            <person name="Thiergart T."/>
            <person name="Pickel B."/>
            <person name="Atanasova L."/>
            <person name="Karlsson M."/>
            <person name="Huettel B."/>
            <person name="Barry K.W."/>
            <person name="Haridas S."/>
            <person name="Chen C."/>
            <person name="Bauer D."/>
            <person name="Andreopoulos W."/>
            <person name="Pangilinan J."/>
            <person name="LaButti K."/>
            <person name="Riley R."/>
            <person name="Lipzen A."/>
            <person name="Clum A."/>
            <person name="Drula E."/>
            <person name="Henrissat B."/>
            <person name="Kohler A."/>
            <person name="Grigoriev I.V."/>
            <person name="Martin F.M."/>
            <person name="Hacquard S."/>
        </authorList>
    </citation>
    <scope>NUCLEOTIDE SEQUENCE</scope>
    <source>
        <strain evidence="7">MPI-CAGE-CH-0235</strain>
    </source>
</reference>
<evidence type="ECO:0000256" key="5">
    <source>
        <dbReference type="SAM" id="SignalP"/>
    </source>
</evidence>
<evidence type="ECO:0000256" key="1">
    <source>
        <dbReference type="ARBA" id="ARBA00005466"/>
    </source>
</evidence>
<dbReference type="InterPro" id="IPR036318">
    <property type="entry name" value="FAD-bd_PCMH-like_sf"/>
</dbReference>
<dbReference type="InterPro" id="IPR016166">
    <property type="entry name" value="FAD-bd_PCMH"/>
</dbReference>
<feature type="domain" description="FAD-binding PCMH-type" evidence="6">
    <location>
        <begin position="43"/>
        <end position="214"/>
    </location>
</feature>
<dbReference type="Gene3D" id="3.30.465.10">
    <property type="match status" value="1"/>
</dbReference>
<dbReference type="EMBL" id="JAGPNK010000026">
    <property type="protein sequence ID" value="KAH7304095.1"/>
    <property type="molecule type" value="Genomic_DNA"/>
</dbReference>
<comment type="caution">
    <text evidence="7">The sequence shown here is derived from an EMBL/GenBank/DDBJ whole genome shotgun (WGS) entry which is preliminary data.</text>
</comment>
<dbReference type="AlphaFoldDB" id="A0A8K0SCU7"/>
<evidence type="ECO:0000256" key="4">
    <source>
        <dbReference type="ARBA" id="ARBA00023002"/>
    </source>
</evidence>
<name>A0A8K0SCU7_9HYPO</name>
<protein>
    <recommendedName>
        <fullName evidence="6">FAD-binding PCMH-type domain-containing protein</fullName>
    </recommendedName>
</protein>
<organism evidence="7 8">
    <name type="scientific">Stachybotrys elegans</name>
    <dbReference type="NCBI Taxonomy" id="80388"/>
    <lineage>
        <taxon>Eukaryota</taxon>
        <taxon>Fungi</taxon>
        <taxon>Dikarya</taxon>
        <taxon>Ascomycota</taxon>
        <taxon>Pezizomycotina</taxon>
        <taxon>Sordariomycetes</taxon>
        <taxon>Hypocreomycetidae</taxon>
        <taxon>Hypocreales</taxon>
        <taxon>Stachybotryaceae</taxon>
        <taxon>Stachybotrys</taxon>
    </lineage>
</organism>
<dbReference type="PROSITE" id="PS51387">
    <property type="entry name" value="FAD_PCMH"/>
    <property type="match status" value="1"/>
</dbReference>
<dbReference type="InterPro" id="IPR016167">
    <property type="entry name" value="FAD-bd_PCMH_sub1"/>
</dbReference>
<dbReference type="GO" id="GO:0071949">
    <property type="term" value="F:FAD binding"/>
    <property type="evidence" value="ECO:0007669"/>
    <property type="project" value="InterPro"/>
</dbReference>